<dbReference type="InterPro" id="IPR037430">
    <property type="entry name" value="SNX4_BAR"/>
</dbReference>
<keyword evidence="2" id="KW-0653">Protein transport</keyword>
<dbReference type="InterPro" id="IPR036871">
    <property type="entry name" value="PX_dom_sf"/>
</dbReference>
<evidence type="ECO:0000256" key="1">
    <source>
        <dbReference type="ARBA" id="ARBA00010883"/>
    </source>
</evidence>
<evidence type="ECO:0000256" key="2">
    <source>
        <dbReference type="ARBA" id="ARBA00022927"/>
    </source>
</evidence>
<dbReference type="GO" id="GO:2000786">
    <property type="term" value="P:positive regulation of autophagosome assembly"/>
    <property type="evidence" value="ECO:0007669"/>
    <property type="project" value="TreeGrafter"/>
</dbReference>
<dbReference type="GO" id="GO:0031201">
    <property type="term" value="C:SNARE complex"/>
    <property type="evidence" value="ECO:0007669"/>
    <property type="project" value="TreeGrafter"/>
</dbReference>
<dbReference type="GO" id="GO:0032266">
    <property type="term" value="F:phosphatidylinositol-3-phosphate binding"/>
    <property type="evidence" value="ECO:0007669"/>
    <property type="project" value="TreeGrafter"/>
</dbReference>
<dbReference type="CDD" id="cd07622">
    <property type="entry name" value="BAR_SNX4"/>
    <property type="match status" value="1"/>
</dbReference>
<accession>A0A3Q2Z1J1</accession>
<reference evidence="5" key="2">
    <citation type="submission" date="2025-09" db="UniProtKB">
        <authorList>
            <consortium name="Ensembl"/>
        </authorList>
    </citation>
    <scope>IDENTIFICATION</scope>
</reference>
<dbReference type="PANTHER" id="PTHR46596">
    <property type="entry name" value="SORTING NEXIN-4"/>
    <property type="match status" value="1"/>
</dbReference>
<feature type="coiled-coil region" evidence="3">
    <location>
        <begin position="294"/>
        <end position="328"/>
    </location>
</feature>
<protein>
    <submittedName>
        <fullName evidence="5">Sorting nexin 4</fullName>
    </submittedName>
</protein>
<evidence type="ECO:0000259" key="4">
    <source>
        <dbReference type="PROSITE" id="PS50195"/>
    </source>
</evidence>
<reference evidence="5" key="1">
    <citation type="submission" date="2025-08" db="UniProtKB">
        <authorList>
            <consortium name="Ensembl"/>
        </authorList>
    </citation>
    <scope>IDENTIFICATION</scope>
</reference>
<organism evidence="5 6">
    <name type="scientific">Hippocampus comes</name>
    <name type="common">Tiger tail seahorse</name>
    <dbReference type="NCBI Taxonomy" id="109280"/>
    <lineage>
        <taxon>Eukaryota</taxon>
        <taxon>Metazoa</taxon>
        <taxon>Chordata</taxon>
        <taxon>Craniata</taxon>
        <taxon>Vertebrata</taxon>
        <taxon>Euteleostomi</taxon>
        <taxon>Actinopterygii</taxon>
        <taxon>Neopterygii</taxon>
        <taxon>Teleostei</taxon>
        <taxon>Neoteleostei</taxon>
        <taxon>Acanthomorphata</taxon>
        <taxon>Syngnathiaria</taxon>
        <taxon>Syngnathiformes</taxon>
        <taxon>Syngnathoidei</taxon>
        <taxon>Syngnathidae</taxon>
        <taxon>Hippocampus</taxon>
    </lineage>
</organism>
<dbReference type="Gene3D" id="3.30.1520.10">
    <property type="entry name" value="Phox-like domain"/>
    <property type="match status" value="1"/>
</dbReference>
<keyword evidence="6" id="KW-1185">Reference proteome</keyword>
<keyword evidence="2" id="KW-0813">Transport</keyword>
<dbReference type="Ensembl" id="ENSHCOT00000019336.1">
    <property type="protein sequence ID" value="ENSHCOP00000025287.1"/>
    <property type="gene ID" value="ENSHCOG00000000431.1"/>
</dbReference>
<evidence type="ECO:0000313" key="5">
    <source>
        <dbReference type="Ensembl" id="ENSHCOP00000025287.1"/>
    </source>
</evidence>
<evidence type="ECO:0000313" key="6">
    <source>
        <dbReference type="Proteomes" id="UP000264820"/>
    </source>
</evidence>
<dbReference type="SUPFAM" id="SSF64268">
    <property type="entry name" value="PX domain"/>
    <property type="match status" value="1"/>
</dbReference>
<dbReference type="InterPro" id="IPR027267">
    <property type="entry name" value="AH/BAR_dom_sf"/>
</dbReference>
<dbReference type="CDD" id="cd06864">
    <property type="entry name" value="PX_SNX4"/>
    <property type="match status" value="1"/>
</dbReference>
<proteinExistence type="inferred from homology"/>
<dbReference type="GO" id="GO:0005886">
    <property type="term" value="C:plasma membrane"/>
    <property type="evidence" value="ECO:0007669"/>
    <property type="project" value="TreeGrafter"/>
</dbReference>
<dbReference type="Proteomes" id="UP000264820">
    <property type="component" value="Unplaced"/>
</dbReference>
<dbReference type="SMART" id="SM00312">
    <property type="entry name" value="PX"/>
    <property type="match status" value="1"/>
</dbReference>
<evidence type="ECO:0000256" key="3">
    <source>
        <dbReference type="SAM" id="Coils"/>
    </source>
</evidence>
<dbReference type="Pfam" id="PF00787">
    <property type="entry name" value="PX"/>
    <property type="match status" value="1"/>
</dbReference>
<dbReference type="PROSITE" id="PS50195">
    <property type="entry name" value="PX"/>
    <property type="match status" value="1"/>
</dbReference>
<feature type="domain" description="PX" evidence="4">
    <location>
        <begin position="15"/>
        <end position="137"/>
    </location>
</feature>
<dbReference type="InterPro" id="IPR034902">
    <property type="entry name" value="PX_SNX4"/>
</dbReference>
<keyword evidence="3" id="KW-0175">Coiled coil</keyword>
<sequence length="376" mass="43861">MVEKGTSVLKKLEINVAEAEKRTGKNTVNMQETYTVYLVETRVSPPPTPDTLWRRYSEFELLRTYLLVTYPYIIIPPLPEKRAEFVWHKLSADNLDPDFVERRRVGLENFLLRVMSHPVLCKDKIVFLFLTEIENIFSFKSPDKRFTALKQYSDELNTAISQLLRVRARVADRLYGVYKVHGNYGRVFSEWSAIEKEMGDGLQSAGHHMDTYAASIDDILEEEEHYADQLKEYLFYTEAVRSVCRKHELIQYELEVAAQDLASKKQQREELATGMVRVFSLKGMTSKLFGQESQEQRESRLAALEQSIQEGEQALKEKNAECQEFVQTAWEDIERFKEQKDRDLREALISYAIMQISMCKKGIQVWSNAKECFNKM</sequence>
<dbReference type="Gene3D" id="1.20.1270.60">
    <property type="entry name" value="Arfaptin homology (AH) domain/BAR domain"/>
    <property type="match status" value="1"/>
</dbReference>
<dbReference type="AlphaFoldDB" id="A0A3Q2Z1J1"/>
<dbReference type="GO" id="GO:0015031">
    <property type="term" value="P:protein transport"/>
    <property type="evidence" value="ECO:0007669"/>
    <property type="project" value="UniProtKB-KW"/>
</dbReference>
<comment type="similarity">
    <text evidence="1">Belongs to the sorting nexin family.</text>
</comment>
<name>A0A3Q2Z1J1_HIPCM</name>
<dbReference type="PANTHER" id="PTHR46596:SF1">
    <property type="entry name" value="SORTING NEXIN-4"/>
    <property type="match status" value="1"/>
</dbReference>
<dbReference type="InterPro" id="IPR001683">
    <property type="entry name" value="PX_dom"/>
</dbReference>
<dbReference type="GO" id="GO:0031901">
    <property type="term" value="C:early endosome membrane"/>
    <property type="evidence" value="ECO:0007669"/>
    <property type="project" value="TreeGrafter"/>
</dbReference>
<dbReference type="GeneTree" id="ENSGT00930000151029"/>
<dbReference type="InterPro" id="IPR034783">
    <property type="entry name" value="SNX4"/>
</dbReference>